<dbReference type="SUPFAM" id="SSF48452">
    <property type="entry name" value="TPR-like"/>
    <property type="match status" value="1"/>
</dbReference>
<dbReference type="InterPro" id="IPR012338">
    <property type="entry name" value="Beta-lactam/transpept-like"/>
</dbReference>
<name>A0A327W5K3_9BACT</name>
<feature type="repeat" description="TPR" evidence="1">
    <location>
        <begin position="425"/>
        <end position="458"/>
    </location>
</feature>
<feature type="domain" description="Beta-lactamase-related" evidence="2">
    <location>
        <begin position="25"/>
        <end position="342"/>
    </location>
</feature>
<dbReference type="AlphaFoldDB" id="A0A327W5K3"/>
<keyword evidence="4" id="KW-1185">Reference proteome</keyword>
<gene>
    <name evidence="3" type="ORF">CLV59_103601</name>
</gene>
<dbReference type="SUPFAM" id="SSF56601">
    <property type="entry name" value="beta-lactamase/transpeptidase-like"/>
    <property type="match status" value="1"/>
</dbReference>
<dbReference type="Proteomes" id="UP000249819">
    <property type="component" value="Unassembled WGS sequence"/>
</dbReference>
<comment type="caution">
    <text evidence="3">The sequence shown here is derived from an EMBL/GenBank/DDBJ whole genome shotgun (WGS) entry which is preliminary data.</text>
</comment>
<dbReference type="PROSITE" id="PS50005">
    <property type="entry name" value="TPR"/>
    <property type="match status" value="1"/>
</dbReference>
<dbReference type="Pfam" id="PF00144">
    <property type="entry name" value="Beta-lactamase"/>
    <property type="match status" value="1"/>
</dbReference>
<evidence type="ECO:0000313" key="4">
    <source>
        <dbReference type="Proteomes" id="UP000249819"/>
    </source>
</evidence>
<keyword evidence="1" id="KW-0802">TPR repeat</keyword>
<evidence type="ECO:0000256" key="1">
    <source>
        <dbReference type="PROSITE-ProRule" id="PRU00339"/>
    </source>
</evidence>
<dbReference type="PANTHER" id="PTHR46825">
    <property type="entry name" value="D-ALANYL-D-ALANINE-CARBOXYPEPTIDASE/ENDOPEPTIDASE AMPH"/>
    <property type="match status" value="1"/>
</dbReference>
<accession>A0A327W5K3</accession>
<dbReference type="InterPro" id="IPR001466">
    <property type="entry name" value="Beta-lactam-related"/>
</dbReference>
<dbReference type="RefSeq" id="WP_111592265.1">
    <property type="nucleotide sequence ID" value="NZ_QLMA01000003.1"/>
</dbReference>
<dbReference type="InterPro" id="IPR019734">
    <property type="entry name" value="TPR_rpt"/>
</dbReference>
<reference evidence="3 4" key="1">
    <citation type="submission" date="2018-06" db="EMBL/GenBank/DDBJ databases">
        <title>Genomic Encyclopedia of Archaeal and Bacterial Type Strains, Phase II (KMG-II): from individual species to whole genera.</title>
        <authorList>
            <person name="Goeker M."/>
        </authorList>
    </citation>
    <scope>NUCLEOTIDE SEQUENCE [LARGE SCALE GENOMIC DNA]</scope>
    <source>
        <strain evidence="3 4">DSM 29821</strain>
    </source>
</reference>
<evidence type="ECO:0000313" key="3">
    <source>
        <dbReference type="EMBL" id="RAJ83630.1"/>
    </source>
</evidence>
<organism evidence="3 4">
    <name type="scientific">Chitinophaga dinghuensis</name>
    <dbReference type="NCBI Taxonomy" id="1539050"/>
    <lineage>
        <taxon>Bacteria</taxon>
        <taxon>Pseudomonadati</taxon>
        <taxon>Bacteroidota</taxon>
        <taxon>Chitinophagia</taxon>
        <taxon>Chitinophagales</taxon>
        <taxon>Chitinophagaceae</taxon>
        <taxon>Chitinophaga</taxon>
    </lineage>
</organism>
<dbReference type="InterPro" id="IPR050491">
    <property type="entry name" value="AmpC-like"/>
</dbReference>
<proteinExistence type="predicted"/>
<dbReference type="Gene3D" id="3.40.710.10">
    <property type="entry name" value="DD-peptidase/beta-lactamase superfamily"/>
    <property type="match status" value="1"/>
</dbReference>
<protein>
    <submittedName>
        <fullName evidence="3">CubicO group peptidase (Beta-lactamase class C family)</fullName>
    </submittedName>
</protein>
<dbReference type="EMBL" id="QLMA01000003">
    <property type="protein sequence ID" value="RAJ83630.1"/>
    <property type="molecule type" value="Genomic_DNA"/>
</dbReference>
<sequence length="469" mass="52413">MKQLSTLIILLFLHIGSLIAQQDKVDAIIRREMQSRRIPGVQLAVVKDGKIILERNYGIANIEQNIPVTDSTLFSINSCTKAFTGVAIMQLVQAGKIDLQAPVGRYLDSLPANWQPVTIRQLLTHVSGLPDVLQLKDVSNEKQAWQQVMAKPMDFPTGTQFSYNQTNYALLGKIIDKYSGMPFLEFFQQQQFRPAGMKYTVSGDFFSVIPHSADTYIYARYLYGEKLPTAKLIKNYEEFAPYRRAAAGLKSTAHELASWIAALQRGQLLNAPALKTLWTAGSYNNGQPTQWALGWVTKPRPAHAAIIATGGARSAFFVYPEDHLGIVVLTNLNGGTPEDFIDEIAGVFNPAIPLSDPVTYLRMKLDTVGYSHAMEIYQQAKKSIPAFQPGENDLNDWAYRMMAQGKLKNALAIFQLNTYLYPDSWNVYDSYGEALLKDGQQPAAEKMYRKSVELNPQNSHGKAVLEQLH</sequence>
<dbReference type="InterPro" id="IPR011990">
    <property type="entry name" value="TPR-like_helical_dom_sf"/>
</dbReference>
<dbReference type="PANTHER" id="PTHR46825:SF9">
    <property type="entry name" value="BETA-LACTAMASE-RELATED DOMAIN-CONTAINING PROTEIN"/>
    <property type="match status" value="1"/>
</dbReference>
<dbReference type="Gene3D" id="1.25.40.10">
    <property type="entry name" value="Tetratricopeptide repeat domain"/>
    <property type="match status" value="1"/>
</dbReference>
<evidence type="ECO:0000259" key="2">
    <source>
        <dbReference type="Pfam" id="PF00144"/>
    </source>
</evidence>
<dbReference type="OrthoDB" id="9793489at2"/>